<keyword evidence="3 5" id="KW-0460">Magnesium</keyword>
<dbReference type="NCBIfam" id="NF011963">
    <property type="entry name" value="PRK15434.1"/>
    <property type="match status" value="1"/>
</dbReference>
<feature type="binding site" evidence="5">
    <location>
        <position position="51"/>
    </location>
    <ligand>
        <name>Mg(2+)</name>
        <dbReference type="ChEBI" id="CHEBI:18420"/>
    </ligand>
</feature>
<dbReference type="PIRSF" id="PIRSF037599">
    <property type="entry name" value="GDPMH"/>
    <property type="match status" value="1"/>
</dbReference>
<feature type="domain" description="Nudix hydrolase" evidence="7">
    <location>
        <begin position="15"/>
        <end position="153"/>
    </location>
</feature>
<feature type="binding site" evidence="5">
    <location>
        <position position="71"/>
    </location>
    <ligand>
        <name>Mg(2+)</name>
        <dbReference type="ChEBI" id="CHEBI:18420"/>
    </ligand>
</feature>
<evidence type="ECO:0000256" key="4">
    <source>
        <dbReference type="PIRSR" id="PIRSR037599-1"/>
    </source>
</evidence>
<dbReference type="EMBL" id="JAENMS010000012">
    <property type="protein sequence ID" value="MBL5936569.1"/>
    <property type="molecule type" value="Genomic_DNA"/>
</dbReference>
<dbReference type="Pfam" id="PF00293">
    <property type="entry name" value="NUDIX"/>
    <property type="match status" value="1"/>
</dbReference>
<evidence type="ECO:0000313" key="9">
    <source>
        <dbReference type="Proteomes" id="UP000653275"/>
    </source>
</evidence>
<dbReference type="AlphaFoldDB" id="A0AAP2F2I8"/>
<dbReference type="RefSeq" id="WP_202666344.1">
    <property type="nucleotide sequence ID" value="NZ_JAENMR010000012.1"/>
</dbReference>
<dbReference type="PROSITE" id="PS51462">
    <property type="entry name" value="NUDIX"/>
    <property type="match status" value="1"/>
</dbReference>
<dbReference type="InterPro" id="IPR000086">
    <property type="entry name" value="NUDIX_hydrolase_dom"/>
</dbReference>
<dbReference type="GO" id="GO:0008727">
    <property type="term" value="F:GDP-mannose mannosyl hydrolase activity"/>
    <property type="evidence" value="ECO:0007669"/>
    <property type="project" value="InterPro"/>
</dbReference>
<keyword evidence="1 5" id="KW-0479">Metal-binding</keyword>
<feature type="short sequence motif" description="Nudix box" evidence="6">
    <location>
        <begin position="52"/>
        <end position="73"/>
    </location>
</feature>
<gene>
    <name evidence="8" type="ORF">I7V27_19205</name>
</gene>
<dbReference type="InterPro" id="IPR015797">
    <property type="entry name" value="NUDIX_hydrolase-like_dom_sf"/>
</dbReference>
<sequence length="153" mass="17870">MHRRLESSLFKTIVANTPLISIDLIVLDKEGRALLGQRQNRPAQHFWFVPGGRIFKDESFENAFKRISIEELGAEAELIDAKFCGVYEHFYDDNFSGDKFSTHYVVHGYTLVLDPELLELPRIQHSAYQWFDVESLLSEPMVHQFTKNYFLSR</sequence>
<evidence type="ECO:0000313" key="8">
    <source>
        <dbReference type="EMBL" id="MBL5936569.1"/>
    </source>
</evidence>
<keyword evidence="2 8" id="KW-0378">Hydrolase</keyword>
<feature type="binding site" evidence="5">
    <location>
        <position position="124"/>
    </location>
    <ligand>
        <name>Mg(2+)</name>
        <dbReference type="ChEBI" id="CHEBI:18420"/>
    </ligand>
</feature>
<protein>
    <submittedName>
        <fullName evidence="8">GDP-mannose mannosyl hydrolase</fullName>
    </submittedName>
</protein>
<evidence type="ECO:0000256" key="2">
    <source>
        <dbReference type="ARBA" id="ARBA00022801"/>
    </source>
</evidence>
<evidence type="ECO:0000259" key="7">
    <source>
        <dbReference type="PROSITE" id="PS51462"/>
    </source>
</evidence>
<comment type="caution">
    <text evidence="8">The sequence shown here is derived from an EMBL/GenBank/DDBJ whole genome shotgun (WGS) entry which is preliminary data.</text>
</comment>
<dbReference type="SUPFAM" id="SSF55811">
    <property type="entry name" value="Nudix"/>
    <property type="match status" value="1"/>
</dbReference>
<evidence type="ECO:0000256" key="3">
    <source>
        <dbReference type="ARBA" id="ARBA00022842"/>
    </source>
</evidence>
<evidence type="ECO:0000256" key="1">
    <source>
        <dbReference type="ARBA" id="ARBA00022723"/>
    </source>
</evidence>
<evidence type="ECO:0000256" key="6">
    <source>
        <dbReference type="PIRSR" id="PIRSR037599-4"/>
    </source>
</evidence>
<dbReference type="CDD" id="cd03430">
    <property type="entry name" value="NUDIX_GDPMH_NudD"/>
    <property type="match status" value="1"/>
</dbReference>
<dbReference type="InterPro" id="IPR033715">
    <property type="entry name" value="GDPMH"/>
</dbReference>
<proteinExistence type="predicted"/>
<accession>A0AAP2F2I8</accession>
<dbReference type="PANTHER" id="PTHR43046">
    <property type="entry name" value="GDP-MANNOSE MANNOSYL HYDROLASE"/>
    <property type="match status" value="1"/>
</dbReference>
<dbReference type="Proteomes" id="UP000653275">
    <property type="component" value="Unassembled WGS sequence"/>
</dbReference>
<reference evidence="8" key="1">
    <citation type="submission" date="2020-12" db="EMBL/GenBank/DDBJ databases">
        <title>Draft genome sequence of Enterobacter spp., Lelliottia spp. and Serratia spp. isolated from drinking water reservoirs and lakes.</title>
        <authorList>
            <person name="Reitter C."/>
            <person name="Neuhaus K."/>
            <person name="Huegler M."/>
        </authorList>
    </citation>
    <scope>NUCLEOTIDE SEQUENCE</scope>
    <source>
        <strain evidence="8">TZW15</strain>
    </source>
</reference>
<dbReference type="GO" id="GO:0046872">
    <property type="term" value="F:metal ion binding"/>
    <property type="evidence" value="ECO:0007669"/>
    <property type="project" value="UniProtKB-KW"/>
</dbReference>
<name>A0AAP2F2I8_LELAM</name>
<dbReference type="PANTHER" id="PTHR43046:SF12">
    <property type="entry name" value="GDP-MANNOSE MANNOSYL HYDROLASE"/>
    <property type="match status" value="1"/>
</dbReference>
<comment type="cofactor">
    <cofactor evidence="5">
        <name>Mg(2+)</name>
        <dbReference type="ChEBI" id="CHEBI:18420"/>
    </cofactor>
    <text evidence="5">Binds 1 Mg(2+) ion per subunit.</text>
</comment>
<feature type="site" description="Critical for catalysis" evidence="4">
    <location>
        <position position="125"/>
    </location>
</feature>
<evidence type="ECO:0000256" key="5">
    <source>
        <dbReference type="PIRSR" id="PIRSR037599-3"/>
    </source>
</evidence>
<organism evidence="8 9">
    <name type="scientific">Lelliottia amnigena</name>
    <name type="common">Enterobacter amnigenus</name>
    <dbReference type="NCBI Taxonomy" id="61646"/>
    <lineage>
        <taxon>Bacteria</taxon>
        <taxon>Pseudomonadati</taxon>
        <taxon>Pseudomonadota</taxon>
        <taxon>Gammaproteobacteria</taxon>
        <taxon>Enterobacterales</taxon>
        <taxon>Enterobacteriaceae</taxon>
        <taxon>Lelliottia</taxon>
    </lineage>
</organism>
<dbReference type="Gene3D" id="3.90.79.10">
    <property type="entry name" value="Nucleoside Triphosphate Pyrophosphohydrolase"/>
    <property type="match status" value="1"/>
</dbReference>